<dbReference type="Pfam" id="PF00884">
    <property type="entry name" value="Sulfatase"/>
    <property type="match status" value="1"/>
</dbReference>
<dbReference type="Gene3D" id="3.40.720.10">
    <property type="entry name" value="Alkaline Phosphatase, subunit A"/>
    <property type="match status" value="1"/>
</dbReference>
<evidence type="ECO:0000259" key="5">
    <source>
        <dbReference type="Pfam" id="PF00884"/>
    </source>
</evidence>
<dbReference type="InterPro" id="IPR024607">
    <property type="entry name" value="Sulfatase_CS"/>
</dbReference>
<dbReference type="GO" id="GO:0046872">
    <property type="term" value="F:metal ion binding"/>
    <property type="evidence" value="ECO:0007669"/>
    <property type="project" value="UniProtKB-KW"/>
</dbReference>
<dbReference type="InterPro" id="IPR017850">
    <property type="entry name" value="Alkaline_phosphatase_core_sf"/>
</dbReference>
<gene>
    <name evidence="6" type="ORF">METZ01_LOCUS324012</name>
</gene>
<name>A0A382PEL0_9ZZZZ</name>
<dbReference type="PANTHER" id="PTHR42693:SF53">
    <property type="entry name" value="ENDO-4-O-SULFATASE"/>
    <property type="match status" value="1"/>
</dbReference>
<keyword evidence="4" id="KW-0106">Calcium</keyword>
<feature type="domain" description="Sulfatase N-terminal" evidence="5">
    <location>
        <begin position="68"/>
        <end position="149"/>
    </location>
</feature>
<proteinExistence type="inferred from homology"/>
<organism evidence="6">
    <name type="scientific">marine metagenome</name>
    <dbReference type="NCBI Taxonomy" id="408172"/>
    <lineage>
        <taxon>unclassified sequences</taxon>
        <taxon>metagenomes</taxon>
        <taxon>ecological metagenomes</taxon>
    </lineage>
</organism>
<keyword evidence="2" id="KW-0479">Metal-binding</keyword>
<evidence type="ECO:0000313" key="6">
    <source>
        <dbReference type="EMBL" id="SVC71158.1"/>
    </source>
</evidence>
<protein>
    <recommendedName>
        <fullName evidence="5">Sulfatase N-terminal domain-containing protein</fullName>
    </recommendedName>
</protein>
<evidence type="ECO:0000256" key="3">
    <source>
        <dbReference type="ARBA" id="ARBA00022801"/>
    </source>
</evidence>
<feature type="non-terminal residue" evidence="6">
    <location>
        <position position="154"/>
    </location>
</feature>
<comment type="similarity">
    <text evidence="1">Belongs to the sulfatase family.</text>
</comment>
<dbReference type="SUPFAM" id="SSF53649">
    <property type="entry name" value="Alkaline phosphatase-like"/>
    <property type="match status" value="1"/>
</dbReference>
<evidence type="ECO:0000256" key="4">
    <source>
        <dbReference type="ARBA" id="ARBA00022837"/>
    </source>
</evidence>
<dbReference type="AlphaFoldDB" id="A0A382PEL0"/>
<dbReference type="PANTHER" id="PTHR42693">
    <property type="entry name" value="ARYLSULFATASE FAMILY MEMBER"/>
    <property type="match status" value="1"/>
</dbReference>
<evidence type="ECO:0000256" key="2">
    <source>
        <dbReference type="ARBA" id="ARBA00022723"/>
    </source>
</evidence>
<reference evidence="6" key="1">
    <citation type="submission" date="2018-05" db="EMBL/GenBank/DDBJ databases">
        <authorList>
            <person name="Lanie J.A."/>
            <person name="Ng W.-L."/>
            <person name="Kazmierczak K.M."/>
            <person name="Andrzejewski T.M."/>
            <person name="Davidsen T.M."/>
            <person name="Wayne K.J."/>
            <person name="Tettelin H."/>
            <person name="Glass J.I."/>
            <person name="Rusch D."/>
            <person name="Podicherti R."/>
            <person name="Tsui H.-C.T."/>
            <person name="Winkler M.E."/>
        </authorList>
    </citation>
    <scope>NUCLEOTIDE SEQUENCE</scope>
</reference>
<dbReference type="PROSITE" id="PS00523">
    <property type="entry name" value="SULFATASE_1"/>
    <property type="match status" value="1"/>
</dbReference>
<keyword evidence="3" id="KW-0378">Hydrolase</keyword>
<dbReference type="EMBL" id="UINC01106470">
    <property type="protein sequence ID" value="SVC71158.1"/>
    <property type="molecule type" value="Genomic_DNA"/>
</dbReference>
<dbReference type="InterPro" id="IPR050738">
    <property type="entry name" value="Sulfatase"/>
</dbReference>
<evidence type="ECO:0000256" key="1">
    <source>
        <dbReference type="ARBA" id="ARBA00008779"/>
    </source>
</evidence>
<dbReference type="InterPro" id="IPR000917">
    <property type="entry name" value="Sulfatase_N"/>
</dbReference>
<accession>A0A382PEL0</accession>
<dbReference type="GO" id="GO:0004065">
    <property type="term" value="F:arylsulfatase activity"/>
    <property type="evidence" value="ECO:0007669"/>
    <property type="project" value="TreeGrafter"/>
</dbReference>
<sequence>MLLQAPLTGKPTSRAFGVFSVPPARYARRMHFIATRFPTSTRPGQALGLAVVALLLLGHAANAEPMFRNVVLILSDDHRYDFLGFHPDGPEFLETPNLDRMASQGAHLANTFVTTSLCSPSRATILTGQYMHRHKVVDNQRAVPQGTRFFPEYL</sequence>